<keyword evidence="4" id="KW-1185">Reference proteome</keyword>
<evidence type="ECO:0000313" key="4">
    <source>
        <dbReference type="Proteomes" id="UP000007150"/>
    </source>
</evidence>
<keyword evidence="1" id="KW-0808">Transferase</keyword>
<evidence type="ECO:0000256" key="1">
    <source>
        <dbReference type="ARBA" id="ARBA00022679"/>
    </source>
</evidence>
<dbReference type="SUPFAM" id="SSF52540">
    <property type="entry name" value="P-loop containing nucleoside triphosphate hydrolases"/>
    <property type="match status" value="1"/>
</dbReference>
<dbReference type="Pfam" id="PF13469">
    <property type="entry name" value="Sulfotransfer_3"/>
    <property type="match status" value="1"/>
</dbReference>
<dbReference type="KEGG" id="sch:Sphch_2976"/>
<gene>
    <name evidence="3" type="ORF">Sphch_2976</name>
</gene>
<name>F6F2E4_SPHCR</name>
<feature type="repeat" description="TPR" evidence="2">
    <location>
        <begin position="38"/>
        <end position="71"/>
    </location>
</feature>
<dbReference type="InterPro" id="IPR011990">
    <property type="entry name" value="TPR-like_helical_dom_sf"/>
</dbReference>
<protein>
    <submittedName>
        <fullName evidence="3">Tetratricopeptide TPR_2 repeat-containing protein</fullName>
    </submittedName>
</protein>
<accession>F6F2E4</accession>
<dbReference type="PROSITE" id="PS50005">
    <property type="entry name" value="TPR"/>
    <property type="match status" value="2"/>
</dbReference>
<dbReference type="InterPro" id="IPR026634">
    <property type="entry name" value="TPST-like"/>
</dbReference>
<dbReference type="Pfam" id="PF13432">
    <property type="entry name" value="TPR_16"/>
    <property type="match status" value="1"/>
</dbReference>
<dbReference type="Proteomes" id="UP000007150">
    <property type="component" value="Chromosome 2"/>
</dbReference>
<evidence type="ECO:0000256" key="2">
    <source>
        <dbReference type="PROSITE-ProRule" id="PRU00339"/>
    </source>
</evidence>
<dbReference type="PANTHER" id="PTHR12788">
    <property type="entry name" value="PROTEIN-TYROSINE SULFOTRANSFERASE 2"/>
    <property type="match status" value="1"/>
</dbReference>
<dbReference type="Gene3D" id="3.40.50.300">
    <property type="entry name" value="P-loop containing nucleotide triphosphate hydrolases"/>
    <property type="match status" value="1"/>
</dbReference>
<feature type="repeat" description="TPR" evidence="2">
    <location>
        <begin position="145"/>
        <end position="178"/>
    </location>
</feature>
<dbReference type="Gene3D" id="1.25.40.10">
    <property type="entry name" value="Tetratricopeptide repeat domain"/>
    <property type="match status" value="2"/>
</dbReference>
<dbReference type="Pfam" id="PF14559">
    <property type="entry name" value="TPR_19"/>
    <property type="match status" value="1"/>
</dbReference>
<dbReference type="EMBL" id="CP002799">
    <property type="protein sequence ID" value="AEG50606.1"/>
    <property type="molecule type" value="Genomic_DNA"/>
</dbReference>
<dbReference type="InterPro" id="IPR027417">
    <property type="entry name" value="P-loop_NTPase"/>
</dbReference>
<evidence type="ECO:0000313" key="3">
    <source>
        <dbReference type="EMBL" id="AEG50606.1"/>
    </source>
</evidence>
<reference evidence="3 4" key="1">
    <citation type="submission" date="2011-05" db="EMBL/GenBank/DDBJ databases">
        <title>Complete sequence of chromosome 2 of Sphingobium chlorophenolicum L-1.</title>
        <authorList>
            <consortium name="US DOE Joint Genome Institute"/>
            <person name="Lucas S."/>
            <person name="Han J."/>
            <person name="Lapidus A."/>
            <person name="Cheng J.-F."/>
            <person name="Goodwin L."/>
            <person name="Pitluck S."/>
            <person name="Peters L."/>
            <person name="Daligault H."/>
            <person name="Han C."/>
            <person name="Tapia R."/>
            <person name="Land M."/>
            <person name="Hauser L."/>
            <person name="Kyrpides N."/>
            <person name="Ivanova N."/>
            <person name="Pagani I."/>
            <person name="Turner P."/>
            <person name="Copley S."/>
            <person name="Woyke T."/>
        </authorList>
    </citation>
    <scope>NUCLEOTIDE SEQUENCE [LARGE SCALE GENOMIC DNA]</scope>
    <source>
        <strain evidence="3 4">L-1</strain>
    </source>
</reference>
<keyword evidence="2" id="KW-0802">TPR repeat</keyword>
<dbReference type="SUPFAM" id="SSF48452">
    <property type="entry name" value="TPR-like"/>
    <property type="match status" value="1"/>
</dbReference>
<organism evidence="3 4">
    <name type="scientific">Sphingobium chlorophenolicum L-1</name>
    <dbReference type="NCBI Taxonomy" id="690566"/>
    <lineage>
        <taxon>Bacteria</taxon>
        <taxon>Pseudomonadati</taxon>
        <taxon>Pseudomonadota</taxon>
        <taxon>Alphaproteobacteria</taxon>
        <taxon>Sphingomonadales</taxon>
        <taxon>Sphingomonadaceae</taxon>
        <taxon>Sphingobium</taxon>
    </lineage>
</organism>
<dbReference type="PANTHER" id="PTHR12788:SF10">
    <property type="entry name" value="PROTEIN-TYROSINE SULFOTRANSFERASE"/>
    <property type="match status" value="1"/>
</dbReference>
<dbReference type="HOGENOM" id="CLU_017034_1_0_5"/>
<dbReference type="AlphaFoldDB" id="F6F2E4"/>
<dbReference type="GO" id="GO:0008476">
    <property type="term" value="F:protein-tyrosine sulfotransferase activity"/>
    <property type="evidence" value="ECO:0007669"/>
    <property type="project" value="InterPro"/>
</dbReference>
<dbReference type="SMART" id="SM00028">
    <property type="entry name" value="TPR"/>
    <property type="match status" value="3"/>
</dbReference>
<proteinExistence type="predicted"/>
<dbReference type="STRING" id="690566.Sphch_2976"/>
<dbReference type="RefSeq" id="WP_013848840.1">
    <property type="nucleotide sequence ID" value="NC_015594.1"/>
</dbReference>
<dbReference type="InterPro" id="IPR019734">
    <property type="entry name" value="TPR_rpt"/>
</dbReference>
<sequence length="511" mass="56530">MTASSTTLAQAAEALEAHRLEEAHGLVRAALAAHPHDAEAWRLLGCVARAGGKAEEAEQAFRRAIQLAPRHALAHADLCGLLSDLDRAGEAIALLDRAAASHNQPAQNPPVWTLSLKAATWMAERRPHDALPALEALVRQAPHAPVPWINLAEALQALGHLDRAVGAYRHALAIDPYCAPAWLGLANLRVIRLEPADVAVIKTALGRATSDLARVQLGYALGKALGDQAAYEESFRHFERANALRGALTPHDPQALDHFAQAMERIAPAPSRESGRDGPIFIVGMPRSGSTLVEQILACHPQVEALGELFELQATAKRIESAPEALPAAISRLTAEESARFGDHYLRSIQRYRRTGRPFFTDKMPANWQLVPLIRQILPNARIVDVRRDPAPCCLSAFMTYFNRRTPFPANLPDLTRYYDTCRGLMDAMRRAHPAHVHLLRYEALIAQPKGEVRRLLDFLRLDFDPACLRPHDSARPIFTPSAQQVRKPMGNKGFEGWRNYERWFRHANGA</sequence>